<sequence length="219" mass="24589">MPKLKSLVIAGAVALAALIGVGVYKFTSDISAEAKIQAEANSLLDGTEPEIEPADAPAGAEWVKDYRNWPQSDVGPPMPEIKEYDQNVVWKSGYEVDGKGKLKKLHDYYNQLLGWEKGEQILWETLDPAEMAEYLLDLHDFVEPSKMENDLKNAEALLELAFMKKDEDALHYVHRILHDLDHHINGTKVKEVWGVTDAFDGDVGEVTHHLLNSAYFETN</sequence>
<dbReference type="Proteomes" id="UP000273811">
    <property type="component" value="Unassembled WGS sequence"/>
</dbReference>
<name>A0A443IZP3_9BACI</name>
<dbReference type="RefSeq" id="WP_120070478.1">
    <property type="nucleotide sequence ID" value="NZ_CP126113.1"/>
</dbReference>
<evidence type="ECO:0000313" key="1">
    <source>
        <dbReference type="EMBL" id="RWR13626.1"/>
    </source>
</evidence>
<protein>
    <submittedName>
        <fullName evidence="1">Uncharacterized protein</fullName>
    </submittedName>
</protein>
<accession>A0A443IZP3</accession>
<dbReference type="EMBL" id="QYTU02000005">
    <property type="protein sequence ID" value="RWR13626.1"/>
    <property type="molecule type" value="Genomic_DNA"/>
</dbReference>
<gene>
    <name evidence="1" type="ORF">D4N35_004210</name>
</gene>
<organism evidence="1 2">
    <name type="scientific">Siminovitchia fortis</name>
    <dbReference type="NCBI Taxonomy" id="254758"/>
    <lineage>
        <taxon>Bacteria</taxon>
        <taxon>Bacillati</taxon>
        <taxon>Bacillota</taxon>
        <taxon>Bacilli</taxon>
        <taxon>Bacillales</taxon>
        <taxon>Bacillaceae</taxon>
        <taxon>Siminovitchia</taxon>
    </lineage>
</organism>
<evidence type="ECO:0000313" key="2">
    <source>
        <dbReference type="Proteomes" id="UP000273811"/>
    </source>
</evidence>
<keyword evidence="2" id="KW-1185">Reference proteome</keyword>
<comment type="caution">
    <text evidence="1">The sequence shown here is derived from an EMBL/GenBank/DDBJ whole genome shotgun (WGS) entry which is preliminary data.</text>
</comment>
<dbReference type="OrthoDB" id="2087420at2"/>
<dbReference type="AlphaFoldDB" id="A0A443IZP3"/>
<reference evidence="1" key="1">
    <citation type="submission" date="2018-12" db="EMBL/GenBank/DDBJ databases">
        <authorList>
            <person name="Sun L."/>
            <person name="Chen Z."/>
        </authorList>
    </citation>
    <scope>NUCLEOTIDE SEQUENCE [LARGE SCALE GENOMIC DNA]</scope>
    <source>
        <strain evidence="1">DSM 16012</strain>
    </source>
</reference>
<proteinExistence type="predicted"/>